<evidence type="ECO:0000313" key="1">
    <source>
        <dbReference type="EMBL" id="GLB33597.1"/>
    </source>
</evidence>
<evidence type="ECO:0008006" key="3">
    <source>
        <dbReference type="Google" id="ProtNLM"/>
    </source>
</evidence>
<protein>
    <recommendedName>
        <fullName evidence="3">VWFA domain-containing protein</fullName>
    </recommendedName>
</protein>
<keyword evidence="2" id="KW-1185">Reference proteome</keyword>
<gene>
    <name evidence="1" type="ORF">LshimejAT787_0104810</name>
</gene>
<dbReference type="AlphaFoldDB" id="A0A9P3UI14"/>
<dbReference type="Proteomes" id="UP001063166">
    <property type="component" value="Unassembled WGS sequence"/>
</dbReference>
<dbReference type="EMBL" id="BRPK01000001">
    <property type="protein sequence ID" value="GLB33597.1"/>
    <property type="molecule type" value="Genomic_DNA"/>
</dbReference>
<evidence type="ECO:0000313" key="2">
    <source>
        <dbReference type="Proteomes" id="UP001063166"/>
    </source>
</evidence>
<accession>A0A9P3UI14</accession>
<name>A0A9P3UI14_LYOSH</name>
<organism evidence="1 2">
    <name type="scientific">Lyophyllum shimeji</name>
    <name type="common">Hon-shimeji</name>
    <name type="synonym">Tricholoma shimeji</name>
    <dbReference type="NCBI Taxonomy" id="47721"/>
    <lineage>
        <taxon>Eukaryota</taxon>
        <taxon>Fungi</taxon>
        <taxon>Dikarya</taxon>
        <taxon>Basidiomycota</taxon>
        <taxon>Agaricomycotina</taxon>
        <taxon>Agaricomycetes</taxon>
        <taxon>Agaricomycetidae</taxon>
        <taxon>Agaricales</taxon>
        <taxon>Tricholomatineae</taxon>
        <taxon>Lyophyllaceae</taxon>
        <taxon>Lyophyllum</taxon>
    </lineage>
</organism>
<proteinExistence type="predicted"/>
<reference evidence="1" key="1">
    <citation type="submission" date="2022-07" db="EMBL/GenBank/DDBJ databases">
        <title>The genome of Lyophyllum shimeji provides insight into the initial evolution of ectomycorrhizal fungal genome.</title>
        <authorList>
            <person name="Kobayashi Y."/>
            <person name="Shibata T."/>
            <person name="Hirakawa H."/>
            <person name="Shigenobu S."/>
            <person name="Nishiyama T."/>
            <person name="Yamada A."/>
            <person name="Hasebe M."/>
            <person name="Kawaguchi M."/>
        </authorList>
    </citation>
    <scope>NUCLEOTIDE SEQUENCE</scope>
    <source>
        <strain evidence="1">AT787</strain>
    </source>
</reference>
<sequence length="165" mass="17682">MTSPAPLINSLPTFCLIQLEGAQITPLHSQKQSRSCVAIGASKGRFRRATTRQKTDFLRLPVIIFLSDGECSVSDGTVRTTCRAAIAHGKSLSFQFVAFGPGTATLRRMAQIALEIQNTAPRAPLLPAAAALDSIFTEALDTVQLAETFFGCTSYGAEGYRGTQQ</sequence>
<dbReference type="OrthoDB" id="2343366at2759"/>
<comment type="caution">
    <text evidence="1">The sequence shown here is derived from an EMBL/GenBank/DDBJ whole genome shotgun (WGS) entry which is preliminary data.</text>
</comment>